<dbReference type="AlphaFoldDB" id="M2T547"/>
<reference evidence="3 4" key="1">
    <citation type="journal article" date="2012" name="PLoS Pathog.">
        <title>Diverse lifestyles and strategies of plant pathogenesis encoded in the genomes of eighteen Dothideomycetes fungi.</title>
        <authorList>
            <person name="Ohm R.A."/>
            <person name="Feau N."/>
            <person name="Henrissat B."/>
            <person name="Schoch C.L."/>
            <person name="Horwitz B.A."/>
            <person name="Barry K.W."/>
            <person name="Condon B.J."/>
            <person name="Copeland A.C."/>
            <person name="Dhillon B."/>
            <person name="Glaser F."/>
            <person name="Hesse C.N."/>
            <person name="Kosti I."/>
            <person name="LaButti K."/>
            <person name="Lindquist E.A."/>
            <person name="Lucas S."/>
            <person name="Salamov A.A."/>
            <person name="Bradshaw R.E."/>
            <person name="Ciuffetti L."/>
            <person name="Hamelin R.C."/>
            <person name="Kema G.H.J."/>
            <person name="Lawrence C."/>
            <person name="Scott J.A."/>
            <person name="Spatafora J.W."/>
            <person name="Turgeon B.G."/>
            <person name="de Wit P.J.G.M."/>
            <person name="Zhong S."/>
            <person name="Goodwin S.B."/>
            <person name="Grigoriev I.V."/>
        </authorList>
    </citation>
    <scope>NUCLEOTIDE SEQUENCE [LARGE SCALE GENOMIC DNA]</scope>
    <source>
        <strain evidence="3">C5</strain>
        <strain evidence="4">C5 / ATCC 48332 / race O</strain>
    </source>
</reference>
<proteinExistence type="predicted"/>
<accession>M2T547</accession>
<dbReference type="Proteomes" id="UP000016936">
    <property type="component" value="Unassembled WGS sequence"/>
</dbReference>
<feature type="non-terminal residue" evidence="3">
    <location>
        <position position="182"/>
    </location>
</feature>
<evidence type="ECO:0000256" key="1">
    <source>
        <dbReference type="SAM" id="MobiDB-lite"/>
    </source>
</evidence>
<organism evidence="3 4">
    <name type="scientific">Cochliobolus heterostrophus (strain C5 / ATCC 48332 / race O)</name>
    <name type="common">Southern corn leaf blight fungus</name>
    <name type="synonym">Bipolaris maydis</name>
    <dbReference type="NCBI Taxonomy" id="701091"/>
    <lineage>
        <taxon>Eukaryota</taxon>
        <taxon>Fungi</taxon>
        <taxon>Dikarya</taxon>
        <taxon>Ascomycota</taxon>
        <taxon>Pezizomycotina</taxon>
        <taxon>Dothideomycetes</taxon>
        <taxon>Pleosporomycetidae</taxon>
        <taxon>Pleosporales</taxon>
        <taxon>Pleosporineae</taxon>
        <taxon>Pleosporaceae</taxon>
        <taxon>Bipolaris</taxon>
    </lineage>
</organism>
<dbReference type="EMBL" id="KB445574">
    <property type="protein sequence ID" value="EMD92705.1"/>
    <property type="molecule type" value="Genomic_DNA"/>
</dbReference>
<feature type="non-terminal residue" evidence="3">
    <location>
        <position position="1"/>
    </location>
</feature>
<protein>
    <submittedName>
        <fullName evidence="3">Uncharacterized protein</fullName>
    </submittedName>
</protein>
<feature type="compositionally biased region" description="Basic and acidic residues" evidence="1">
    <location>
        <begin position="166"/>
        <end position="182"/>
    </location>
</feature>
<feature type="region of interest" description="Disordered" evidence="1">
    <location>
        <begin position="70"/>
        <end position="182"/>
    </location>
</feature>
<keyword evidence="4" id="KW-1185">Reference proteome</keyword>
<gene>
    <name evidence="2" type="ORF">COCHEDRAFT_1044254</name>
    <name evidence="3" type="ORF">COCHEDRAFT_1045051</name>
</gene>
<dbReference type="OrthoDB" id="3884315at2759"/>
<evidence type="ECO:0000313" key="2">
    <source>
        <dbReference type="EMBL" id="EMD90171.1"/>
    </source>
</evidence>
<evidence type="ECO:0000313" key="3">
    <source>
        <dbReference type="EMBL" id="EMD92705.1"/>
    </source>
</evidence>
<feature type="compositionally biased region" description="Acidic residues" evidence="1">
    <location>
        <begin position="148"/>
        <end position="161"/>
    </location>
</feature>
<reference evidence="4" key="3">
    <citation type="journal article" date="2013" name="PLoS Genet.">
        <title>Comparative genome structure, secondary metabolite, and effector coding capacity across Cochliobolus pathogens.</title>
        <authorList>
            <person name="Condon B.J."/>
            <person name="Leng Y."/>
            <person name="Wu D."/>
            <person name="Bushley K.E."/>
            <person name="Ohm R.A."/>
            <person name="Otillar R."/>
            <person name="Martin J."/>
            <person name="Schackwitz W."/>
            <person name="Grimwood J."/>
            <person name="MohdZainudin N."/>
            <person name="Xue C."/>
            <person name="Wang R."/>
            <person name="Manning V.A."/>
            <person name="Dhillon B."/>
            <person name="Tu Z.J."/>
            <person name="Steffenson B.J."/>
            <person name="Salamov A."/>
            <person name="Sun H."/>
            <person name="Lowry S."/>
            <person name="LaButti K."/>
            <person name="Han J."/>
            <person name="Copeland A."/>
            <person name="Lindquist E."/>
            <person name="Barry K."/>
            <person name="Schmutz J."/>
            <person name="Baker S.E."/>
            <person name="Ciuffetti L.M."/>
            <person name="Grigoriev I.V."/>
            <person name="Zhong S."/>
            <person name="Turgeon B.G."/>
        </authorList>
    </citation>
    <scope>NUCLEOTIDE SEQUENCE [LARGE SCALE GENOMIC DNA]</scope>
    <source>
        <strain evidence="4">C5 / ATCC 48332 / race O</strain>
    </source>
</reference>
<evidence type="ECO:0000313" key="4">
    <source>
        <dbReference type="Proteomes" id="UP000016936"/>
    </source>
</evidence>
<dbReference type="HOGENOM" id="CLU_1548570_0_0_1"/>
<reference evidence="3" key="2">
    <citation type="submission" date="2012-06" db="EMBL/GenBank/DDBJ databases">
        <title>Comparative genome structure, secondary metabolite and effector coding capacity across Cochliobolus pathogens.</title>
        <authorList>
            <consortium name="US DOE Joint Genome Institute (JGI-PGF)"/>
            <person name="Condon B.J."/>
            <person name="Leng Y."/>
            <person name="Wu D."/>
            <person name="Bushley K.E."/>
            <person name="Ohm R.A."/>
            <person name="Otillar R."/>
            <person name="Martin J."/>
            <person name="Schackwitz W."/>
            <person name="Grimwood J."/>
            <person name="MohdZainudin N."/>
            <person name="Xue C."/>
            <person name="Wang R."/>
            <person name="Dhillon B."/>
            <person name="Tu Z.J."/>
            <person name="Steffenson B.J."/>
            <person name="Salamov A."/>
            <person name="Sun H."/>
            <person name="Lowry S."/>
            <person name="LaButti K."/>
            <person name="Han J."/>
            <person name="Copeland A."/>
            <person name="Lindquist E."/>
            <person name="Lucas S."/>
            <person name="Barry K."/>
            <person name="Schmutz J."/>
            <person name="Baker S."/>
            <person name="Grigoriev I.V."/>
            <person name="Zhong S."/>
            <person name="Turgeon B.G."/>
        </authorList>
    </citation>
    <scope>NUCLEOTIDE SEQUENCE</scope>
    <source>
        <strain evidence="3">C5</strain>
    </source>
</reference>
<name>M2T547_COCH5</name>
<dbReference type="EMBL" id="KB445578">
    <property type="protein sequence ID" value="EMD90171.1"/>
    <property type="molecule type" value="Genomic_DNA"/>
</dbReference>
<sequence length="182" mass="21557">QFQQYATNIEWDDNALMRMYRQGLKPMVRRELMRSGANVTNLDELIAEAIRLDNELYELALEERLFNQGTRNYDNRNDRPRQQHHRRSQPNQGRQRSYQPRTPGAYATNGYEPMHLDNINQGKGPSKPHYKKDKDDKKKINCYASEPVSDEEYETPDEEEQSLASKYEKMARFQEENRPSTP</sequence>